<dbReference type="AlphaFoldDB" id="A0A495VYU5"/>
<sequence length="44" mass="4797">MTGMVSGVEHAEDAMPETALEGLDERLVDRLVSRARAGRAEVDR</sequence>
<comment type="caution">
    <text evidence="1">The sequence shown here is derived from an EMBL/GenBank/DDBJ whole genome shotgun (WGS) entry which is preliminary data.</text>
</comment>
<proteinExistence type="predicted"/>
<reference evidence="1 2" key="1">
    <citation type="submission" date="2018-10" db="EMBL/GenBank/DDBJ databases">
        <title>Sequencing the genomes of 1000 actinobacteria strains.</title>
        <authorList>
            <person name="Klenk H.-P."/>
        </authorList>
    </citation>
    <scope>NUCLEOTIDE SEQUENCE [LARGE SCALE GENOMIC DNA]</scope>
    <source>
        <strain evidence="1 2">DSM 43800</strain>
    </source>
</reference>
<organism evidence="1 2">
    <name type="scientific">Saccharothrix australiensis</name>
    <dbReference type="NCBI Taxonomy" id="2072"/>
    <lineage>
        <taxon>Bacteria</taxon>
        <taxon>Bacillati</taxon>
        <taxon>Actinomycetota</taxon>
        <taxon>Actinomycetes</taxon>
        <taxon>Pseudonocardiales</taxon>
        <taxon>Pseudonocardiaceae</taxon>
        <taxon>Saccharothrix</taxon>
    </lineage>
</organism>
<accession>A0A495VYU5</accession>
<evidence type="ECO:0000313" key="2">
    <source>
        <dbReference type="Proteomes" id="UP000282084"/>
    </source>
</evidence>
<name>A0A495VYU5_9PSEU</name>
<keyword evidence="2" id="KW-1185">Reference proteome</keyword>
<dbReference type="EMBL" id="RBXO01000001">
    <property type="protein sequence ID" value="RKT53585.1"/>
    <property type="molecule type" value="Genomic_DNA"/>
</dbReference>
<dbReference type="Proteomes" id="UP000282084">
    <property type="component" value="Unassembled WGS sequence"/>
</dbReference>
<protein>
    <submittedName>
        <fullName evidence="1">Uncharacterized protein</fullName>
    </submittedName>
</protein>
<gene>
    <name evidence="1" type="ORF">C8E97_2155</name>
</gene>
<evidence type="ECO:0000313" key="1">
    <source>
        <dbReference type="EMBL" id="RKT53585.1"/>
    </source>
</evidence>